<organism evidence="2">
    <name type="scientific">uncultured Rubrobacteraceae bacterium</name>
    <dbReference type="NCBI Taxonomy" id="349277"/>
    <lineage>
        <taxon>Bacteria</taxon>
        <taxon>Bacillati</taxon>
        <taxon>Actinomycetota</taxon>
        <taxon>Rubrobacteria</taxon>
        <taxon>Rubrobacterales</taxon>
        <taxon>Rubrobacteraceae</taxon>
        <taxon>environmental samples</taxon>
    </lineage>
</organism>
<sequence>EGQDHFQDEPDEGRKPQSHHQDEDAHASGDAHLDDTRDLATQDQTQEKGL</sequence>
<accession>A0A6J4S869</accession>
<feature type="region of interest" description="Disordered" evidence="1">
    <location>
        <begin position="1"/>
        <end position="50"/>
    </location>
</feature>
<reference evidence="2" key="1">
    <citation type="submission" date="2020-02" db="EMBL/GenBank/DDBJ databases">
        <authorList>
            <person name="Meier V. D."/>
        </authorList>
    </citation>
    <scope>NUCLEOTIDE SEQUENCE</scope>
    <source>
        <strain evidence="2">AVDCRST_MAG25</strain>
    </source>
</reference>
<dbReference type="EMBL" id="CADCVI010000235">
    <property type="protein sequence ID" value="CAA9492456.1"/>
    <property type="molecule type" value="Genomic_DNA"/>
</dbReference>
<proteinExistence type="predicted"/>
<gene>
    <name evidence="2" type="ORF">AVDCRST_MAG25-3434</name>
</gene>
<feature type="non-terminal residue" evidence="2">
    <location>
        <position position="1"/>
    </location>
</feature>
<protein>
    <submittedName>
        <fullName evidence="2">Uncharacterized protein</fullName>
    </submittedName>
</protein>
<dbReference type="AlphaFoldDB" id="A0A6J4S869"/>
<name>A0A6J4S869_9ACTN</name>
<feature type="non-terminal residue" evidence="2">
    <location>
        <position position="50"/>
    </location>
</feature>
<evidence type="ECO:0000256" key="1">
    <source>
        <dbReference type="SAM" id="MobiDB-lite"/>
    </source>
</evidence>
<evidence type="ECO:0000313" key="2">
    <source>
        <dbReference type="EMBL" id="CAA9492456.1"/>
    </source>
</evidence>